<accession>A0ABR7NBN8</accession>
<protein>
    <recommendedName>
        <fullName evidence="4">Type VI secretion system spike protein VgrG3-like C-terminal domain-containing protein</fullName>
    </recommendedName>
</protein>
<sequence>MKNKKRGILAVTFLLLLLMCLSVQAKAYTGFKTSANGVIRYYDTNGKVVKGKWFKVNKKSYYAKPDGSLATGLIQIKNKWYYFNKAGANVRGWKTIKGKRYYFFSKTKAALTGLYTFKGKNSRYYNKTVYFDKNGVQQTGWKTIKKHKYYFDDYMRVGWLTINSKKYYFIKSSPRRGQMATGVFSIGGKLYYFDPDTGELQTNTRVEYNDRTYTVDAQGVCTVVPEDSSPSAEMLFFLRFESGSSAYNQTGGDHGCACGAYQFDYRYSLKPFITYAYRENPLVCKEFKPFLKLSSSQLRSNSKFYKAWHQVYKRNKRTFSALQDTYARINYYDNAERKLQLSGIDIASRSDVVKGAVFSYSIQHGMTSAVNAVKAIKPKSAMSDAAFLKKLYNYRKKSFPLYASRYTQEYKLAISVLKK</sequence>
<feature type="chain" id="PRO_5046228564" description="Type VI secretion system spike protein VgrG3-like C-terminal domain-containing protein" evidence="3">
    <location>
        <begin position="26"/>
        <end position="419"/>
    </location>
</feature>
<dbReference type="PROSITE" id="PS51170">
    <property type="entry name" value="CW"/>
    <property type="match status" value="1"/>
</dbReference>
<comment type="caution">
    <text evidence="5">The sequence shown here is derived from an EMBL/GenBank/DDBJ whole genome shotgun (WGS) entry which is preliminary data.</text>
</comment>
<evidence type="ECO:0000256" key="3">
    <source>
        <dbReference type="SAM" id="SignalP"/>
    </source>
</evidence>
<dbReference type="Pfam" id="PF19127">
    <property type="entry name" value="Choline_bind_3"/>
    <property type="match status" value="2"/>
</dbReference>
<dbReference type="Proteomes" id="UP000657421">
    <property type="component" value="Unassembled WGS sequence"/>
</dbReference>
<evidence type="ECO:0000313" key="5">
    <source>
        <dbReference type="EMBL" id="MBC8573811.1"/>
    </source>
</evidence>
<evidence type="ECO:0000256" key="2">
    <source>
        <dbReference type="PROSITE-ProRule" id="PRU00591"/>
    </source>
</evidence>
<feature type="signal peptide" evidence="3">
    <location>
        <begin position="1"/>
        <end position="25"/>
    </location>
</feature>
<dbReference type="InterPro" id="IPR018337">
    <property type="entry name" value="Cell_wall/Cho-bd_repeat"/>
</dbReference>
<keyword evidence="1" id="KW-0677">Repeat</keyword>
<dbReference type="Pfam" id="PF21277">
    <property type="entry name" value="T6SS_VgrG3-like_C"/>
    <property type="match status" value="1"/>
</dbReference>
<proteinExistence type="predicted"/>
<feature type="domain" description="Type VI secretion system spike protein VgrG3-like C-terminal" evidence="4">
    <location>
        <begin position="251"/>
        <end position="399"/>
    </location>
</feature>
<reference evidence="5 6" key="1">
    <citation type="submission" date="2020-08" db="EMBL/GenBank/DDBJ databases">
        <title>Genome public.</title>
        <authorList>
            <person name="Liu C."/>
            <person name="Sun Q."/>
        </authorList>
    </citation>
    <scope>NUCLEOTIDE SEQUENCE [LARGE SCALE GENOMIC DNA]</scope>
    <source>
        <strain evidence="5 6">NSJ-46</strain>
    </source>
</reference>
<evidence type="ECO:0000256" key="1">
    <source>
        <dbReference type="ARBA" id="ARBA00022737"/>
    </source>
</evidence>
<gene>
    <name evidence="5" type="ORF">H8716_12055</name>
</gene>
<evidence type="ECO:0000313" key="6">
    <source>
        <dbReference type="Proteomes" id="UP000657421"/>
    </source>
</evidence>
<dbReference type="EMBL" id="JACRSZ010000012">
    <property type="protein sequence ID" value="MBC8573811.1"/>
    <property type="molecule type" value="Genomic_DNA"/>
</dbReference>
<organism evidence="5 6">
    <name type="scientific">Jingyaoa shaoxingensis</name>
    <dbReference type="NCBI Taxonomy" id="2763671"/>
    <lineage>
        <taxon>Bacteria</taxon>
        <taxon>Bacillati</taxon>
        <taxon>Bacillota</taxon>
        <taxon>Clostridia</taxon>
        <taxon>Lachnospirales</taxon>
        <taxon>Lachnospiraceae</taxon>
        <taxon>Jingyaoa</taxon>
    </lineage>
</organism>
<keyword evidence="6" id="KW-1185">Reference proteome</keyword>
<dbReference type="SUPFAM" id="SSF69360">
    <property type="entry name" value="Cell wall binding repeat"/>
    <property type="match status" value="1"/>
</dbReference>
<keyword evidence="3" id="KW-0732">Signal</keyword>
<dbReference type="Pfam" id="PF01473">
    <property type="entry name" value="Choline_bind_1"/>
    <property type="match status" value="2"/>
</dbReference>
<name>A0ABR7NBN8_9FIRM</name>
<dbReference type="RefSeq" id="WP_249309115.1">
    <property type="nucleotide sequence ID" value="NZ_JACRSZ010000012.1"/>
</dbReference>
<dbReference type="InterPro" id="IPR049073">
    <property type="entry name" value="T6SS_VgrG3-like_C"/>
</dbReference>
<feature type="repeat" description="Cell wall-binding" evidence="2">
    <location>
        <begin position="70"/>
        <end position="89"/>
    </location>
</feature>
<dbReference type="Gene3D" id="2.10.270.10">
    <property type="entry name" value="Cholin Binding"/>
    <property type="match status" value="3"/>
</dbReference>
<evidence type="ECO:0000259" key="4">
    <source>
        <dbReference type="Pfam" id="PF21277"/>
    </source>
</evidence>